<evidence type="ECO:0000256" key="9">
    <source>
        <dbReference type="ARBA" id="ARBA00022764"/>
    </source>
</evidence>
<keyword evidence="5 13" id="KW-0813">Transport</keyword>
<dbReference type="PIRSF" id="PIRSF006105">
    <property type="entry name" value="NapB"/>
    <property type="match status" value="1"/>
</dbReference>
<evidence type="ECO:0000313" key="17">
    <source>
        <dbReference type="EMBL" id="XDT72607.1"/>
    </source>
</evidence>
<keyword evidence="11 15" id="KW-0408">Iron</keyword>
<dbReference type="RefSeq" id="WP_369601613.1">
    <property type="nucleotide sequence ID" value="NZ_CP154858.1"/>
</dbReference>
<dbReference type="GO" id="GO:0009061">
    <property type="term" value="P:anaerobic respiration"/>
    <property type="evidence" value="ECO:0007669"/>
    <property type="project" value="InterPro"/>
</dbReference>
<evidence type="ECO:0000256" key="4">
    <source>
        <dbReference type="ARBA" id="ARBA00013773"/>
    </source>
</evidence>
<evidence type="ECO:0000256" key="1">
    <source>
        <dbReference type="ARBA" id="ARBA00002599"/>
    </source>
</evidence>
<sequence length="150" mass="16920">MKKMLPVVLLTAMTSLWNGPALGESGGVASLRGIDPLDAPRPADEMKKFPKDRAPLKRDYLHQPPLIPHSIRGYEISLNANKCLSCHSWKNYKRYGATKISLTHFETRDGQTLSDVSPRRYFCTQCHVPQADAQPLVENEFKPVDTFKPE</sequence>
<feature type="binding site" description="axial binding residue" evidence="15">
    <location>
        <position position="104"/>
    </location>
    <ligand>
        <name>heme c</name>
        <dbReference type="ChEBI" id="CHEBI:61717"/>
        <label>2</label>
    </ligand>
    <ligandPart>
        <name>Fe</name>
        <dbReference type="ChEBI" id="CHEBI:18248"/>
    </ligandPart>
</feature>
<dbReference type="EMBL" id="CP154858">
    <property type="protein sequence ID" value="XDT72607.1"/>
    <property type="molecule type" value="Genomic_DNA"/>
</dbReference>
<keyword evidence="6 14" id="KW-0349">Heme</keyword>
<feature type="binding site" description="covalent" evidence="14">
    <location>
        <position position="83"/>
    </location>
    <ligand>
        <name>heme c</name>
        <dbReference type="ChEBI" id="CHEBI:61717"/>
        <label>1</label>
    </ligand>
</feature>
<dbReference type="Gene3D" id="1.10.1130.10">
    <property type="entry name" value="Flavocytochrome C3, Chain A"/>
    <property type="match status" value="1"/>
</dbReference>
<feature type="chain" id="PRO_5044221253" description="Periplasmic nitrate reductase, electron transfer subunit" evidence="16">
    <location>
        <begin position="24"/>
        <end position="150"/>
    </location>
</feature>
<evidence type="ECO:0000256" key="10">
    <source>
        <dbReference type="ARBA" id="ARBA00022982"/>
    </source>
</evidence>
<gene>
    <name evidence="17" type="ORF">AAIA72_01095</name>
</gene>
<protein>
    <recommendedName>
        <fullName evidence="4 13">Periplasmic nitrate reductase, electron transfer subunit</fullName>
    </recommendedName>
    <alternativeName>
        <fullName evidence="12 13">Diheme cytochrome c NapB</fullName>
    </alternativeName>
</protein>
<keyword evidence="7 15" id="KW-0479">Metal-binding</keyword>
<feature type="binding site" description="axial binding residue" evidence="15">
    <location>
        <position position="127"/>
    </location>
    <ligand>
        <name>heme c</name>
        <dbReference type="ChEBI" id="CHEBI:61717"/>
        <label>2</label>
    </ligand>
    <ligandPart>
        <name>Fe</name>
        <dbReference type="ChEBI" id="CHEBI:18248"/>
    </ligandPart>
</feature>
<organism evidence="17">
    <name type="scientific">Thermohahella caldifontis</name>
    <dbReference type="NCBI Taxonomy" id="3142973"/>
    <lineage>
        <taxon>Bacteria</taxon>
        <taxon>Pseudomonadati</taxon>
        <taxon>Pseudomonadota</taxon>
        <taxon>Gammaproteobacteria</taxon>
        <taxon>Oceanospirillales</taxon>
        <taxon>Hahellaceae</taxon>
        <taxon>Thermohahella</taxon>
    </lineage>
</organism>
<feature type="binding site" description="axial binding residue" evidence="15">
    <location>
        <position position="69"/>
    </location>
    <ligand>
        <name>heme c</name>
        <dbReference type="ChEBI" id="CHEBI:61717"/>
        <label>1</label>
    </ligand>
    <ligandPart>
        <name>Fe</name>
        <dbReference type="ChEBI" id="CHEBI:18248"/>
    </ligandPart>
</feature>
<dbReference type="InterPro" id="IPR005591">
    <property type="entry name" value="NapB"/>
</dbReference>
<dbReference type="PANTHER" id="PTHR38604">
    <property type="entry name" value="PERIPLASMIC NITRATE REDUCTASE, ELECTRON TRANSFER SUBUNIT"/>
    <property type="match status" value="1"/>
</dbReference>
<dbReference type="SUPFAM" id="SSF48695">
    <property type="entry name" value="Multiheme cytochromes"/>
    <property type="match status" value="1"/>
</dbReference>
<reference evidence="17" key="1">
    <citation type="submission" date="2024-05" db="EMBL/GenBank/DDBJ databases">
        <title>Genome sequencing of novel strain.</title>
        <authorList>
            <person name="Ganbat D."/>
            <person name="Ganbat S."/>
            <person name="Lee S.-J."/>
        </authorList>
    </citation>
    <scope>NUCLEOTIDE SEQUENCE</scope>
    <source>
        <strain evidence="17">SMD15-11</strain>
    </source>
</reference>
<comment type="subunit">
    <text evidence="13">Component of the periplasmic nitrate reductase NapAB complex composed of NapA and NapB.</text>
</comment>
<dbReference type="FunFam" id="1.10.1130.10:FF:000001">
    <property type="entry name" value="Periplasmic nitrate reductase, electron transfer subunit"/>
    <property type="match status" value="1"/>
</dbReference>
<dbReference type="PANTHER" id="PTHR38604:SF1">
    <property type="entry name" value="PERIPLASMIC NITRATE REDUCTASE, ELECTRON TRANSFER SUBUNIT"/>
    <property type="match status" value="1"/>
</dbReference>
<keyword evidence="8 16" id="KW-0732">Signal</keyword>
<evidence type="ECO:0000256" key="2">
    <source>
        <dbReference type="ARBA" id="ARBA00004418"/>
    </source>
</evidence>
<comment type="similarity">
    <text evidence="3 13">Belongs to the NapB family.</text>
</comment>
<feature type="binding site" description="covalent" evidence="14">
    <location>
        <position position="126"/>
    </location>
    <ligand>
        <name>heme c</name>
        <dbReference type="ChEBI" id="CHEBI:61717"/>
        <label>2</label>
    </ligand>
</feature>
<evidence type="ECO:0000256" key="15">
    <source>
        <dbReference type="PIRSR" id="PIRSR006105-2"/>
    </source>
</evidence>
<evidence type="ECO:0000256" key="6">
    <source>
        <dbReference type="ARBA" id="ARBA00022617"/>
    </source>
</evidence>
<keyword evidence="9 13" id="KW-0574">Periplasm</keyword>
<evidence type="ECO:0000256" key="12">
    <source>
        <dbReference type="ARBA" id="ARBA00031832"/>
    </source>
</evidence>
<evidence type="ECO:0000256" key="11">
    <source>
        <dbReference type="ARBA" id="ARBA00023004"/>
    </source>
</evidence>
<feature type="signal peptide" evidence="16">
    <location>
        <begin position="1"/>
        <end position="23"/>
    </location>
</feature>
<dbReference type="InterPro" id="IPR036280">
    <property type="entry name" value="Multihaem_cyt_sf"/>
</dbReference>
<keyword evidence="10 13" id="KW-0249">Electron transport</keyword>
<comment type="function">
    <text evidence="1">Electron transfer subunit of the periplasmic nitrate reductase complex NapAB. Receives electrons from the membrane-anchored tetraheme c-type NapC protein and transfers these to NapA subunit, thus allowing electron flow between membrane and periplasm. Essential for periplasmic nitrate reduction with nitrate as the terminal electron acceptor.</text>
</comment>
<evidence type="ECO:0000256" key="5">
    <source>
        <dbReference type="ARBA" id="ARBA00022448"/>
    </source>
</evidence>
<evidence type="ECO:0000256" key="13">
    <source>
        <dbReference type="PIRNR" id="PIRNR006105"/>
    </source>
</evidence>
<dbReference type="GO" id="GO:0046872">
    <property type="term" value="F:metal ion binding"/>
    <property type="evidence" value="ECO:0007669"/>
    <property type="project" value="UniProtKB-KW"/>
</dbReference>
<feature type="binding site" description="covalent" evidence="14">
    <location>
        <position position="123"/>
    </location>
    <ligand>
        <name>heme c</name>
        <dbReference type="ChEBI" id="CHEBI:61717"/>
        <label>2</label>
    </ligand>
</feature>
<evidence type="ECO:0000256" key="16">
    <source>
        <dbReference type="SAM" id="SignalP"/>
    </source>
</evidence>
<name>A0AB39UWB1_9GAMM</name>
<feature type="binding site" description="axial binding residue" evidence="15">
    <location>
        <position position="87"/>
    </location>
    <ligand>
        <name>heme c</name>
        <dbReference type="ChEBI" id="CHEBI:61717"/>
        <label>1</label>
    </ligand>
    <ligandPart>
        <name>Fe</name>
        <dbReference type="ChEBI" id="CHEBI:18248"/>
    </ligandPart>
</feature>
<evidence type="ECO:0000256" key="14">
    <source>
        <dbReference type="PIRSR" id="PIRSR006105-1"/>
    </source>
</evidence>
<dbReference type="AlphaFoldDB" id="A0AB39UWB1"/>
<dbReference type="Pfam" id="PF03892">
    <property type="entry name" value="NapB"/>
    <property type="match status" value="1"/>
</dbReference>
<evidence type="ECO:0000256" key="7">
    <source>
        <dbReference type="ARBA" id="ARBA00022723"/>
    </source>
</evidence>
<dbReference type="GO" id="GO:0042597">
    <property type="term" value="C:periplasmic space"/>
    <property type="evidence" value="ECO:0007669"/>
    <property type="project" value="UniProtKB-SubCell"/>
</dbReference>
<accession>A0AB39UWB1</accession>
<dbReference type="KEGG" id="tcd:AAIA72_01095"/>
<evidence type="ECO:0000256" key="3">
    <source>
        <dbReference type="ARBA" id="ARBA00007368"/>
    </source>
</evidence>
<comment type="subcellular location">
    <subcellularLocation>
        <location evidence="2 13">Periplasm</location>
    </subcellularLocation>
</comment>
<proteinExistence type="inferred from homology"/>
<comment type="PTM">
    <text evidence="14">Binds 2 heme C groups per subunit.</text>
</comment>
<feature type="binding site" description="covalent" evidence="14">
    <location>
        <position position="86"/>
    </location>
    <ligand>
        <name>heme c</name>
        <dbReference type="ChEBI" id="CHEBI:61717"/>
        <label>1</label>
    </ligand>
</feature>
<evidence type="ECO:0000256" key="8">
    <source>
        <dbReference type="ARBA" id="ARBA00022729"/>
    </source>
</evidence>